<dbReference type="OrthoDB" id="8536404at2"/>
<evidence type="ECO:0000313" key="3">
    <source>
        <dbReference type="Proteomes" id="UP000181998"/>
    </source>
</evidence>
<reference evidence="4" key="1">
    <citation type="submission" date="2016-10" db="EMBL/GenBank/DDBJ databases">
        <authorList>
            <person name="Varghese N."/>
            <person name="Submissions S."/>
        </authorList>
    </citation>
    <scope>NUCLEOTIDE SEQUENCE [LARGE SCALE GENOMIC DNA]</scope>
    <source>
        <strain evidence="4">Nm10</strain>
    </source>
</reference>
<dbReference type="AlphaFoldDB" id="A0A0S3AM67"/>
<accession>A0A0S3AM67</accession>
<dbReference type="Pfam" id="PF12276">
    <property type="entry name" value="DUF3617"/>
    <property type="match status" value="1"/>
</dbReference>
<organism evidence="1 4">
    <name type="scientific">Nitrosomonas ureae</name>
    <dbReference type="NCBI Taxonomy" id="44577"/>
    <lineage>
        <taxon>Bacteria</taxon>
        <taxon>Pseudomonadati</taxon>
        <taxon>Pseudomonadota</taxon>
        <taxon>Betaproteobacteria</taxon>
        <taxon>Nitrosomonadales</taxon>
        <taxon>Nitrosomonadaceae</taxon>
        <taxon>Nitrosomonas</taxon>
    </lineage>
</organism>
<protein>
    <recommendedName>
        <fullName evidence="5">DUF3617 domain-containing protein</fullName>
    </recommendedName>
</protein>
<evidence type="ECO:0000313" key="4">
    <source>
        <dbReference type="Proteomes" id="UP000182882"/>
    </source>
</evidence>
<gene>
    <name evidence="1" type="ORF">SAMN05216406_1115</name>
    <name evidence="2" type="ORF">SAMN05421510_10683</name>
</gene>
<name>A0A0S3AM67_9PROT</name>
<proteinExistence type="predicted"/>
<reference evidence="1 3" key="2">
    <citation type="submission" date="2016-10" db="EMBL/GenBank/DDBJ databases">
        <authorList>
            <person name="de Groot N.N."/>
        </authorList>
    </citation>
    <scope>NUCLEOTIDE SEQUENCE [LARGE SCALE GENOMIC DNA]</scope>
    <source>
        <strain evidence="1">Nm10</strain>
        <strain evidence="2 3">Nm9</strain>
    </source>
</reference>
<evidence type="ECO:0000313" key="2">
    <source>
        <dbReference type="EMBL" id="SEQ50944.1"/>
    </source>
</evidence>
<evidence type="ECO:0008006" key="5">
    <source>
        <dbReference type="Google" id="ProtNLM"/>
    </source>
</evidence>
<dbReference type="RefSeq" id="WP_062559879.1">
    <property type="nucleotide sequence ID" value="NZ_CP013341.1"/>
</dbReference>
<dbReference type="KEGG" id="nur:ATY38_14280"/>
<dbReference type="EMBL" id="FNLN01000011">
    <property type="protein sequence ID" value="SDT92388.1"/>
    <property type="molecule type" value="Genomic_DNA"/>
</dbReference>
<evidence type="ECO:0000313" key="1">
    <source>
        <dbReference type="EMBL" id="SDT92388.1"/>
    </source>
</evidence>
<keyword evidence="4" id="KW-1185">Reference proteome</keyword>
<sequence length="173" mass="19278">MRITLIASLLTLIFIAPSFAHEHIRPGLWEVTTRSELLALVPHIPSEQMQQLSTLARRYGLKLPEIENGSAKSKICITEEMAKQEIPTYFYEDRSGCTVQNATRTGNRYQLDLACFNQHFQGNGFAQGSFTSPENFTGNTEFDSTIGGNLVHASAETSGRWIGERCIAINPLQ</sequence>
<dbReference type="Proteomes" id="UP000182882">
    <property type="component" value="Unassembled WGS sequence"/>
</dbReference>
<dbReference type="Proteomes" id="UP000181998">
    <property type="component" value="Unassembled WGS sequence"/>
</dbReference>
<dbReference type="InterPro" id="IPR022061">
    <property type="entry name" value="DUF3617"/>
</dbReference>
<dbReference type="EMBL" id="FOFX01000068">
    <property type="protein sequence ID" value="SEQ50944.1"/>
    <property type="molecule type" value="Genomic_DNA"/>
</dbReference>